<evidence type="ECO:0000313" key="10">
    <source>
        <dbReference type="Proteomes" id="UP000515292"/>
    </source>
</evidence>
<keyword evidence="6 8" id="KW-0472">Membrane</keyword>
<keyword evidence="10" id="KW-1185">Reference proteome</keyword>
<keyword evidence="7" id="KW-0460">Magnesium</keyword>
<evidence type="ECO:0000256" key="4">
    <source>
        <dbReference type="ARBA" id="ARBA00022692"/>
    </source>
</evidence>
<feature type="transmembrane region" description="Helical" evidence="8">
    <location>
        <begin position="6"/>
        <end position="23"/>
    </location>
</feature>
<feature type="transmembrane region" description="Helical" evidence="8">
    <location>
        <begin position="217"/>
        <end position="238"/>
    </location>
</feature>
<dbReference type="AlphaFoldDB" id="A0A7G5IKS2"/>
<evidence type="ECO:0000256" key="5">
    <source>
        <dbReference type="ARBA" id="ARBA00022989"/>
    </source>
</evidence>
<feature type="binding site" evidence="7">
    <location>
        <position position="220"/>
    </location>
    <ligand>
        <name>Mg(2+)</name>
        <dbReference type="ChEBI" id="CHEBI:18420"/>
    </ligand>
</feature>
<keyword evidence="2" id="KW-1003">Cell membrane</keyword>
<feature type="transmembrane region" description="Helical" evidence="8">
    <location>
        <begin position="107"/>
        <end position="126"/>
    </location>
</feature>
<evidence type="ECO:0000256" key="7">
    <source>
        <dbReference type="PIRSR" id="PIRSR600715-1"/>
    </source>
</evidence>
<sequence>MTTTALLLGLLGAAVASGVGWWAKPLGMRLSLLDFPDLAGGRKLHAEPTPLVGGIALMLTMLLAVGWMLFAGPDIGASLRVHMLWFLLTVGVMFLIGLADDRFGLTALLRLALATAILLFGAAEVFEFQVSFLRFAGDAELIPLPGLWGLGFTLLCLIGFLNAVNMADGKNGLVIGQALIWALVLAARLPAELLPVLAALAGTLLVLFLFNMRGRLFLGDSGSYCLSAIFGLLAVFGWNNGFADMNADDVALIFALPVFDTLRLIVQRVAQGRSPFSPGRDHLHHYLFDRWGWPGPLPWVLALVALPNMAALIWPGTGLWWLGVTLLGYVGLMWAARRGRVAAAI</sequence>
<feature type="transmembrane region" description="Helical" evidence="8">
    <location>
        <begin position="193"/>
        <end position="210"/>
    </location>
</feature>
<feature type="transmembrane region" description="Helical" evidence="8">
    <location>
        <begin position="319"/>
        <end position="336"/>
    </location>
</feature>
<accession>A0A7G5IKS2</accession>
<dbReference type="GO" id="GO:0044038">
    <property type="term" value="P:cell wall macromolecule biosynthetic process"/>
    <property type="evidence" value="ECO:0007669"/>
    <property type="project" value="TreeGrafter"/>
</dbReference>
<proteinExistence type="predicted"/>
<gene>
    <name evidence="9" type="ORF">H3309_05710</name>
</gene>
<feature type="transmembrane region" description="Helical" evidence="8">
    <location>
        <begin position="146"/>
        <end position="164"/>
    </location>
</feature>
<evidence type="ECO:0000256" key="2">
    <source>
        <dbReference type="ARBA" id="ARBA00022475"/>
    </source>
</evidence>
<keyword evidence="5 8" id="KW-1133">Transmembrane helix</keyword>
<evidence type="ECO:0000256" key="1">
    <source>
        <dbReference type="ARBA" id="ARBA00004651"/>
    </source>
</evidence>
<dbReference type="KEGG" id="sand:H3309_05710"/>
<feature type="transmembrane region" description="Helical" evidence="8">
    <location>
        <begin position="51"/>
        <end position="70"/>
    </location>
</feature>
<dbReference type="GO" id="GO:0071555">
    <property type="term" value="P:cell wall organization"/>
    <property type="evidence" value="ECO:0007669"/>
    <property type="project" value="TreeGrafter"/>
</dbReference>
<dbReference type="GO" id="GO:0005886">
    <property type="term" value="C:plasma membrane"/>
    <property type="evidence" value="ECO:0007669"/>
    <property type="project" value="UniProtKB-SubCell"/>
</dbReference>
<dbReference type="InterPro" id="IPR000715">
    <property type="entry name" value="Glycosyl_transferase_4"/>
</dbReference>
<name>A0A7G5IKS2_9SPHN</name>
<dbReference type="CDD" id="cd06853">
    <property type="entry name" value="GT_WecA_like"/>
    <property type="match status" value="1"/>
</dbReference>
<dbReference type="GO" id="GO:0016780">
    <property type="term" value="F:phosphotransferase activity, for other substituted phosphate groups"/>
    <property type="evidence" value="ECO:0007669"/>
    <property type="project" value="InterPro"/>
</dbReference>
<dbReference type="RefSeq" id="WP_182297787.1">
    <property type="nucleotide sequence ID" value="NZ_CP059851.1"/>
</dbReference>
<protein>
    <submittedName>
        <fullName evidence="9">Undecaprenyl/decaprenyl-phosphate alpha-N-acetylglucosaminyl 1-phosphate transferase</fullName>
    </submittedName>
</protein>
<evidence type="ECO:0000256" key="8">
    <source>
        <dbReference type="SAM" id="Phobius"/>
    </source>
</evidence>
<dbReference type="EMBL" id="CP059851">
    <property type="protein sequence ID" value="QMW23964.1"/>
    <property type="molecule type" value="Genomic_DNA"/>
</dbReference>
<dbReference type="PANTHER" id="PTHR22926">
    <property type="entry name" value="PHOSPHO-N-ACETYLMURAMOYL-PENTAPEPTIDE-TRANSFERASE"/>
    <property type="match status" value="1"/>
</dbReference>
<comment type="subcellular location">
    <subcellularLocation>
        <location evidence="1">Cell membrane</location>
        <topology evidence="1">Multi-pass membrane protein</topology>
    </subcellularLocation>
</comment>
<reference evidence="9 10" key="1">
    <citation type="submission" date="2020-07" db="EMBL/GenBank/DDBJ databases">
        <title>Complete genome sequence for Sandaracinobacter sp. M6.</title>
        <authorList>
            <person name="Tang Y."/>
            <person name="Liu Q."/>
            <person name="Guo Z."/>
            <person name="Lei P."/>
            <person name="Huang B."/>
        </authorList>
    </citation>
    <scope>NUCLEOTIDE SEQUENCE [LARGE SCALE GENOMIC DNA]</scope>
    <source>
        <strain evidence="9 10">M6</strain>
    </source>
</reference>
<evidence type="ECO:0000256" key="3">
    <source>
        <dbReference type="ARBA" id="ARBA00022679"/>
    </source>
</evidence>
<dbReference type="PANTHER" id="PTHR22926:SF3">
    <property type="entry name" value="UNDECAPRENYL-PHOSPHATE ALPHA-N-ACETYLGLUCOSAMINYL 1-PHOSPHATE TRANSFERASE"/>
    <property type="match status" value="1"/>
</dbReference>
<dbReference type="Pfam" id="PF00953">
    <property type="entry name" value="Glycos_transf_4"/>
    <property type="match status" value="1"/>
</dbReference>
<comment type="cofactor">
    <cofactor evidence="7">
        <name>Mg(2+)</name>
        <dbReference type="ChEBI" id="CHEBI:18420"/>
    </cofactor>
</comment>
<feature type="transmembrane region" description="Helical" evidence="8">
    <location>
        <begin position="82"/>
        <end position="100"/>
    </location>
</feature>
<dbReference type="GO" id="GO:0046872">
    <property type="term" value="F:metal ion binding"/>
    <property type="evidence" value="ECO:0007669"/>
    <property type="project" value="UniProtKB-KW"/>
</dbReference>
<evidence type="ECO:0000313" key="9">
    <source>
        <dbReference type="EMBL" id="QMW23964.1"/>
    </source>
</evidence>
<keyword evidence="3 9" id="KW-0808">Transferase</keyword>
<evidence type="ECO:0000256" key="6">
    <source>
        <dbReference type="ARBA" id="ARBA00023136"/>
    </source>
</evidence>
<feature type="transmembrane region" description="Helical" evidence="8">
    <location>
        <begin position="171"/>
        <end position="187"/>
    </location>
</feature>
<dbReference type="GO" id="GO:0009103">
    <property type="term" value="P:lipopolysaccharide biosynthetic process"/>
    <property type="evidence" value="ECO:0007669"/>
    <property type="project" value="TreeGrafter"/>
</dbReference>
<feature type="binding site" evidence="7">
    <location>
        <position position="165"/>
    </location>
    <ligand>
        <name>Mg(2+)</name>
        <dbReference type="ChEBI" id="CHEBI:18420"/>
    </ligand>
</feature>
<keyword evidence="4 8" id="KW-0812">Transmembrane</keyword>
<dbReference type="Proteomes" id="UP000515292">
    <property type="component" value="Chromosome"/>
</dbReference>
<keyword evidence="7" id="KW-0479">Metal-binding</keyword>
<organism evidence="9 10">
    <name type="scientific">Sandaracinobacteroides saxicola</name>
    <dbReference type="NCBI Taxonomy" id="2759707"/>
    <lineage>
        <taxon>Bacteria</taxon>
        <taxon>Pseudomonadati</taxon>
        <taxon>Pseudomonadota</taxon>
        <taxon>Alphaproteobacteria</taxon>
        <taxon>Sphingomonadales</taxon>
        <taxon>Sphingosinicellaceae</taxon>
        <taxon>Sandaracinobacteroides</taxon>
    </lineage>
</organism>